<protein>
    <submittedName>
        <fullName evidence="1">Uncharacterized protein</fullName>
    </submittedName>
</protein>
<sequence>MHLTRGYRCALLAMPRAGWFQPALSASALVGGQKRFAGHNKWSKIKHTKGAADVKKGTLFANLSKDITAAAKGRQQHT</sequence>
<name>A0ACC1JDB2_9FUNG</name>
<proteinExistence type="predicted"/>
<reference evidence="1" key="1">
    <citation type="submission" date="2022-07" db="EMBL/GenBank/DDBJ databases">
        <title>Phylogenomic reconstructions and comparative analyses of Kickxellomycotina fungi.</title>
        <authorList>
            <person name="Reynolds N.K."/>
            <person name="Stajich J.E."/>
            <person name="Barry K."/>
            <person name="Grigoriev I.V."/>
            <person name="Crous P."/>
            <person name="Smith M.E."/>
        </authorList>
    </citation>
    <scope>NUCLEOTIDE SEQUENCE</scope>
    <source>
        <strain evidence="1">NRRL 5244</strain>
    </source>
</reference>
<dbReference type="Proteomes" id="UP001150603">
    <property type="component" value="Unassembled WGS sequence"/>
</dbReference>
<dbReference type="EMBL" id="JANBPW010000782">
    <property type="protein sequence ID" value="KAJ1948297.1"/>
    <property type="molecule type" value="Genomic_DNA"/>
</dbReference>
<evidence type="ECO:0000313" key="1">
    <source>
        <dbReference type="EMBL" id="KAJ1948297.1"/>
    </source>
</evidence>
<comment type="caution">
    <text evidence="1">The sequence shown here is derived from an EMBL/GenBank/DDBJ whole genome shotgun (WGS) entry which is preliminary data.</text>
</comment>
<organism evidence="1 2">
    <name type="scientific">Linderina macrospora</name>
    <dbReference type="NCBI Taxonomy" id="4868"/>
    <lineage>
        <taxon>Eukaryota</taxon>
        <taxon>Fungi</taxon>
        <taxon>Fungi incertae sedis</taxon>
        <taxon>Zoopagomycota</taxon>
        <taxon>Kickxellomycotina</taxon>
        <taxon>Kickxellomycetes</taxon>
        <taxon>Kickxellales</taxon>
        <taxon>Kickxellaceae</taxon>
        <taxon>Linderina</taxon>
    </lineage>
</organism>
<keyword evidence="2" id="KW-1185">Reference proteome</keyword>
<accession>A0ACC1JDB2</accession>
<evidence type="ECO:0000313" key="2">
    <source>
        <dbReference type="Proteomes" id="UP001150603"/>
    </source>
</evidence>
<gene>
    <name evidence="1" type="ORF">FBU59_001661</name>
</gene>